<keyword evidence="2" id="KW-0812">Transmembrane</keyword>
<evidence type="ECO:0000256" key="2">
    <source>
        <dbReference type="SAM" id="Phobius"/>
    </source>
</evidence>
<name>A0A5C6BNM5_9PLAN</name>
<keyword evidence="4" id="KW-1185">Reference proteome</keyword>
<dbReference type="EMBL" id="SJPP01000001">
    <property type="protein sequence ID" value="TWU13638.1"/>
    <property type="molecule type" value="Genomic_DNA"/>
</dbReference>
<dbReference type="AlphaFoldDB" id="A0A5C6BNM5"/>
<accession>A0A5C6BNM5</accession>
<evidence type="ECO:0000256" key="1">
    <source>
        <dbReference type="SAM" id="MobiDB-lite"/>
    </source>
</evidence>
<keyword evidence="2" id="KW-0472">Membrane</keyword>
<feature type="region of interest" description="Disordered" evidence="1">
    <location>
        <begin position="341"/>
        <end position="376"/>
    </location>
</feature>
<proteinExistence type="predicted"/>
<evidence type="ECO:0000313" key="3">
    <source>
        <dbReference type="EMBL" id="TWU13638.1"/>
    </source>
</evidence>
<comment type="caution">
    <text evidence="3">The sequence shown here is derived from an EMBL/GenBank/DDBJ whole genome shotgun (WGS) entry which is preliminary data.</text>
</comment>
<dbReference type="Proteomes" id="UP000320735">
    <property type="component" value="Unassembled WGS sequence"/>
</dbReference>
<reference evidence="3 4" key="1">
    <citation type="submission" date="2019-02" db="EMBL/GenBank/DDBJ databases">
        <title>Deep-cultivation of Planctomycetes and their phenomic and genomic characterization uncovers novel biology.</title>
        <authorList>
            <person name="Wiegand S."/>
            <person name="Jogler M."/>
            <person name="Boedeker C."/>
            <person name="Pinto D."/>
            <person name="Vollmers J."/>
            <person name="Rivas-Marin E."/>
            <person name="Kohn T."/>
            <person name="Peeters S.H."/>
            <person name="Heuer A."/>
            <person name="Rast P."/>
            <person name="Oberbeckmann S."/>
            <person name="Bunk B."/>
            <person name="Jeske O."/>
            <person name="Meyerdierks A."/>
            <person name="Storesund J.E."/>
            <person name="Kallscheuer N."/>
            <person name="Luecker S."/>
            <person name="Lage O.M."/>
            <person name="Pohl T."/>
            <person name="Merkel B.J."/>
            <person name="Hornburger P."/>
            <person name="Mueller R.-W."/>
            <person name="Bruemmer F."/>
            <person name="Labrenz M."/>
            <person name="Spormann A.M."/>
            <person name="Op Den Camp H."/>
            <person name="Overmann J."/>
            <person name="Amann R."/>
            <person name="Jetten M.S.M."/>
            <person name="Mascher T."/>
            <person name="Medema M.H."/>
            <person name="Devos D.P."/>
            <person name="Kaster A.-K."/>
            <person name="Ovreas L."/>
            <person name="Rohde M."/>
            <person name="Galperin M.Y."/>
            <person name="Jogler C."/>
        </authorList>
    </citation>
    <scope>NUCLEOTIDE SEQUENCE [LARGE SCALE GENOMIC DNA]</scope>
    <source>
        <strain evidence="3 4">CA54</strain>
    </source>
</reference>
<feature type="compositionally biased region" description="Polar residues" evidence="1">
    <location>
        <begin position="348"/>
        <end position="364"/>
    </location>
</feature>
<evidence type="ECO:0000313" key="4">
    <source>
        <dbReference type="Proteomes" id="UP000320735"/>
    </source>
</evidence>
<keyword evidence="2" id="KW-1133">Transmembrane helix</keyword>
<protein>
    <submittedName>
        <fullName evidence="3">Uncharacterized protein</fullName>
    </submittedName>
</protein>
<organism evidence="3 4">
    <name type="scientific">Symmachiella macrocystis</name>
    <dbReference type="NCBI Taxonomy" id="2527985"/>
    <lineage>
        <taxon>Bacteria</taxon>
        <taxon>Pseudomonadati</taxon>
        <taxon>Planctomycetota</taxon>
        <taxon>Planctomycetia</taxon>
        <taxon>Planctomycetales</taxon>
        <taxon>Planctomycetaceae</taxon>
        <taxon>Symmachiella</taxon>
    </lineage>
</organism>
<feature type="transmembrane region" description="Helical" evidence="2">
    <location>
        <begin position="22"/>
        <end position="41"/>
    </location>
</feature>
<gene>
    <name evidence="3" type="ORF">CA54_24730</name>
</gene>
<sequence>MFNVINGESMDSCRDLLRMRSTIFRSGILILLITVIAYAILNKSPIQYVGEITEVADLKTPEGFKISPTEVRDIIFARDGAKLFTDHCYADGNNYYVFNLLGLLKSRFSAKSGGMMINGQTGEIFNRTTELWEPDPRGQANTPLTMEHILALGRLLSELGQEYLVAFAQDRALTLQADSLEVDKKGDVWVSLTLAYNKQDAGEFLAPYCPDEVVINKWNLPWSKPNRSWKEVSGIPDQFRVKDVFSFCTLSGHDPFGHDNPVTLNDGDKVSGKVWISNQFNDDFHVLKEKPDLDLFISAKTAYEKTTGNNLPEWIQERFGAYDSSGLATKPTSRTVNFKRVAVRSKPTKQPNPQNKQTTPSLATGHSFLPTEKATP</sequence>